<reference evidence="3 4" key="1">
    <citation type="submission" date="2022-03" db="EMBL/GenBank/DDBJ databases">
        <title>Pseudonocardia alaer sp. nov., a novel actinomycete isolated from reed forest soil.</title>
        <authorList>
            <person name="Wang L."/>
        </authorList>
    </citation>
    <scope>NUCLEOTIDE SEQUENCE [LARGE SCALE GENOMIC DNA]</scope>
    <source>
        <strain evidence="3 4">Y-16303</strain>
    </source>
</reference>
<keyword evidence="4" id="KW-1185">Reference proteome</keyword>
<keyword evidence="2" id="KW-0472">Membrane</keyword>
<feature type="region of interest" description="Disordered" evidence="1">
    <location>
        <begin position="63"/>
        <end position="83"/>
    </location>
</feature>
<evidence type="ECO:0000313" key="4">
    <source>
        <dbReference type="Proteomes" id="UP001299970"/>
    </source>
</evidence>
<dbReference type="Proteomes" id="UP001299970">
    <property type="component" value="Unassembled WGS sequence"/>
</dbReference>
<evidence type="ECO:0000256" key="2">
    <source>
        <dbReference type="SAM" id="Phobius"/>
    </source>
</evidence>
<evidence type="ECO:0000313" key="3">
    <source>
        <dbReference type="EMBL" id="MCH6171271.1"/>
    </source>
</evidence>
<name>A0ABS9TRY7_9PSEU</name>
<protein>
    <submittedName>
        <fullName evidence="3">Uncharacterized protein</fullName>
    </submittedName>
</protein>
<feature type="transmembrane region" description="Helical" evidence="2">
    <location>
        <begin position="33"/>
        <end position="55"/>
    </location>
</feature>
<dbReference type="EMBL" id="JAKXMK010000041">
    <property type="protein sequence ID" value="MCH6171271.1"/>
    <property type="molecule type" value="Genomic_DNA"/>
</dbReference>
<keyword evidence="2" id="KW-1133">Transmembrane helix</keyword>
<proteinExistence type="predicted"/>
<gene>
    <name evidence="3" type="ORF">MMF94_36715</name>
</gene>
<comment type="caution">
    <text evidence="3">The sequence shown here is derived from an EMBL/GenBank/DDBJ whole genome shotgun (WGS) entry which is preliminary data.</text>
</comment>
<keyword evidence="2" id="KW-0812">Transmembrane</keyword>
<accession>A0ABS9TRY7</accession>
<sequence>MNVKSLVIGGAAVGTLVVLGVLSSNSPEFKYHATTVLIVLLGLLSLGAIIVSLVLRLLDNSPAERASVARSTTRRGHYTGARR</sequence>
<evidence type="ECO:0000256" key="1">
    <source>
        <dbReference type="SAM" id="MobiDB-lite"/>
    </source>
</evidence>
<feature type="compositionally biased region" description="Basic residues" evidence="1">
    <location>
        <begin position="72"/>
        <end position="83"/>
    </location>
</feature>
<organism evidence="3 4">
    <name type="scientific">Pseudonocardia alaniniphila</name>
    <dbReference type="NCBI Taxonomy" id="75291"/>
    <lineage>
        <taxon>Bacteria</taxon>
        <taxon>Bacillati</taxon>
        <taxon>Actinomycetota</taxon>
        <taxon>Actinomycetes</taxon>
        <taxon>Pseudonocardiales</taxon>
        <taxon>Pseudonocardiaceae</taxon>
        <taxon>Pseudonocardia</taxon>
    </lineage>
</organism>
<dbReference type="RefSeq" id="WP_241042078.1">
    <property type="nucleotide sequence ID" value="NZ_BAAAJF010000010.1"/>
</dbReference>